<comment type="caution">
    <text evidence="2">The sequence shown here is derived from an EMBL/GenBank/DDBJ whole genome shotgun (WGS) entry which is preliminary data.</text>
</comment>
<evidence type="ECO:0000256" key="1">
    <source>
        <dbReference type="SAM" id="Phobius"/>
    </source>
</evidence>
<gene>
    <name evidence="2" type="ORF">ENT37_02975</name>
</gene>
<feature type="transmembrane region" description="Helical" evidence="1">
    <location>
        <begin position="75"/>
        <end position="94"/>
    </location>
</feature>
<accession>A0A7C4KGG4</accession>
<protein>
    <submittedName>
        <fullName evidence="2">Uncharacterized protein</fullName>
    </submittedName>
</protein>
<reference evidence="2" key="1">
    <citation type="journal article" date="2020" name="mSystems">
        <title>Genome- and Community-Level Interaction Insights into Carbon Utilization and Element Cycling Functions of Hydrothermarchaeota in Hydrothermal Sediment.</title>
        <authorList>
            <person name="Zhou Z."/>
            <person name="Liu Y."/>
            <person name="Xu W."/>
            <person name="Pan J."/>
            <person name="Luo Z.H."/>
            <person name="Li M."/>
        </authorList>
    </citation>
    <scope>NUCLEOTIDE SEQUENCE [LARGE SCALE GENOMIC DNA]</scope>
    <source>
        <strain evidence="2">SpSt-573</strain>
    </source>
</reference>
<dbReference type="EMBL" id="DSYK01000153">
    <property type="protein sequence ID" value="HGS20816.1"/>
    <property type="molecule type" value="Genomic_DNA"/>
</dbReference>
<feature type="transmembrane region" description="Helical" evidence="1">
    <location>
        <begin position="276"/>
        <end position="296"/>
    </location>
</feature>
<proteinExistence type="predicted"/>
<feature type="transmembrane region" description="Helical" evidence="1">
    <location>
        <begin position="303"/>
        <end position="323"/>
    </location>
</feature>
<dbReference type="AlphaFoldDB" id="A0A7C4KGG4"/>
<keyword evidence="1" id="KW-1133">Transmembrane helix</keyword>
<keyword evidence="1" id="KW-0812">Transmembrane</keyword>
<feature type="transmembrane region" description="Helical" evidence="1">
    <location>
        <begin position="329"/>
        <end position="350"/>
    </location>
</feature>
<sequence>MNPPKNSSFTLILTHVSWVRRALRSISALLLMFSLIPAAAAIPAEQILFQPQPYLSALESSGWYTQYPHLLMELVHGWSGWLIPGLIPMIQTLFPPDQTQQIIRFIFPESWVREQTEQLVTHFWVLAFSSTPGEPPLTLNFLPVKTRLRGDDGRVLIQKAFQNLPTCTPQDLLTIAGFALQGKPESPIRCRPPAVLEPLVISGLQSTLQAFINQFPDEVALTRAHPLQGENPSTHGLFRSIRGFLRVSVVSVVLFLTFGFFLARRNITHWVEWAGFPFYVGGLLGAVLSGLAGAGLRWFIEVIAVWLPGSVQEVFLFFGGVIYRVMDQFLLRTAAAEIICALLGLALILISRSRIIHQAE</sequence>
<name>A0A7C4KGG4_9CHLR</name>
<evidence type="ECO:0000313" key="2">
    <source>
        <dbReference type="EMBL" id="HGS20816.1"/>
    </source>
</evidence>
<organism evidence="2">
    <name type="scientific">Anaerolinea thermolimosa</name>
    <dbReference type="NCBI Taxonomy" id="229919"/>
    <lineage>
        <taxon>Bacteria</taxon>
        <taxon>Bacillati</taxon>
        <taxon>Chloroflexota</taxon>
        <taxon>Anaerolineae</taxon>
        <taxon>Anaerolineales</taxon>
        <taxon>Anaerolineaceae</taxon>
        <taxon>Anaerolinea</taxon>
    </lineage>
</organism>
<feature type="transmembrane region" description="Helical" evidence="1">
    <location>
        <begin position="243"/>
        <end position="264"/>
    </location>
</feature>
<keyword evidence="1" id="KW-0472">Membrane</keyword>